<keyword evidence="4" id="KW-0410">Iron transport</keyword>
<dbReference type="Pfam" id="PF07715">
    <property type="entry name" value="Plug"/>
    <property type="match status" value="1"/>
</dbReference>
<dbReference type="EMBL" id="FNQC01000007">
    <property type="protein sequence ID" value="SDZ19348.1"/>
    <property type="molecule type" value="Genomic_DNA"/>
</dbReference>
<dbReference type="InterPro" id="IPR000531">
    <property type="entry name" value="Beta-barrel_TonB"/>
</dbReference>
<feature type="signal peptide" evidence="13">
    <location>
        <begin position="1"/>
        <end position="20"/>
    </location>
</feature>
<evidence type="ECO:0000256" key="5">
    <source>
        <dbReference type="ARBA" id="ARBA00022692"/>
    </source>
</evidence>
<comment type="caution">
    <text evidence="16">The sequence shown here is derived from an EMBL/GenBank/DDBJ whole genome shotgun (WGS) entry which is preliminary data.</text>
</comment>
<dbReference type="SUPFAM" id="SSF56935">
    <property type="entry name" value="Porins"/>
    <property type="match status" value="1"/>
</dbReference>
<evidence type="ECO:0000256" key="4">
    <source>
        <dbReference type="ARBA" id="ARBA00022496"/>
    </source>
</evidence>
<dbReference type="SUPFAM" id="SSF49464">
    <property type="entry name" value="Carboxypeptidase regulatory domain-like"/>
    <property type="match status" value="1"/>
</dbReference>
<keyword evidence="6" id="KW-0408">Iron</keyword>
<evidence type="ECO:0000313" key="17">
    <source>
        <dbReference type="Proteomes" id="UP000199663"/>
    </source>
</evidence>
<evidence type="ECO:0000256" key="1">
    <source>
        <dbReference type="ARBA" id="ARBA00004571"/>
    </source>
</evidence>
<evidence type="ECO:0000313" key="16">
    <source>
        <dbReference type="EMBL" id="SDZ19348.1"/>
    </source>
</evidence>
<keyword evidence="8 12" id="KW-0798">TonB box</keyword>
<comment type="subcellular location">
    <subcellularLocation>
        <location evidence="1 11">Cell outer membrane</location>
        <topology evidence="1 11">Multi-pass membrane protein</topology>
    </subcellularLocation>
</comment>
<dbReference type="InterPro" id="IPR008969">
    <property type="entry name" value="CarboxyPept-like_regulatory"/>
</dbReference>
<organism evidence="16 17">
    <name type="scientific">Rhodonellum ikkaensis</name>
    <dbReference type="NCBI Taxonomy" id="336829"/>
    <lineage>
        <taxon>Bacteria</taxon>
        <taxon>Pseudomonadati</taxon>
        <taxon>Bacteroidota</taxon>
        <taxon>Cytophagia</taxon>
        <taxon>Cytophagales</taxon>
        <taxon>Cytophagaceae</taxon>
        <taxon>Rhodonellum</taxon>
    </lineage>
</organism>
<feature type="domain" description="TonB-dependent receptor plug" evidence="15">
    <location>
        <begin position="123"/>
        <end position="228"/>
    </location>
</feature>
<evidence type="ECO:0000256" key="3">
    <source>
        <dbReference type="ARBA" id="ARBA00022452"/>
    </source>
</evidence>
<dbReference type="Gene3D" id="2.60.40.1120">
    <property type="entry name" value="Carboxypeptidase-like, regulatory domain"/>
    <property type="match status" value="1"/>
</dbReference>
<dbReference type="Proteomes" id="UP000199663">
    <property type="component" value="Unassembled WGS sequence"/>
</dbReference>
<comment type="similarity">
    <text evidence="11 12">Belongs to the TonB-dependent receptor family.</text>
</comment>
<keyword evidence="9 11" id="KW-0472">Membrane</keyword>
<dbReference type="InterPro" id="IPR039426">
    <property type="entry name" value="TonB-dep_rcpt-like"/>
</dbReference>
<gene>
    <name evidence="16" type="ORF">SAMN05444412_107126</name>
</gene>
<dbReference type="InterPro" id="IPR012910">
    <property type="entry name" value="Plug_dom"/>
</dbReference>
<name>A0A1H3R292_9BACT</name>
<accession>A0A1H3R292</accession>
<dbReference type="InterPro" id="IPR036942">
    <property type="entry name" value="Beta-barrel_TonB_sf"/>
</dbReference>
<evidence type="ECO:0000256" key="6">
    <source>
        <dbReference type="ARBA" id="ARBA00023004"/>
    </source>
</evidence>
<keyword evidence="7" id="KW-0406">Ion transport</keyword>
<keyword evidence="2 11" id="KW-0813">Transport</keyword>
<keyword evidence="3 11" id="KW-1134">Transmembrane beta strand</keyword>
<keyword evidence="5 11" id="KW-0812">Transmembrane</keyword>
<dbReference type="RefSeq" id="WP_019597741.1">
    <property type="nucleotide sequence ID" value="NZ_FNQC01000007.1"/>
</dbReference>
<evidence type="ECO:0000256" key="12">
    <source>
        <dbReference type="RuleBase" id="RU003357"/>
    </source>
</evidence>
<keyword evidence="10 11" id="KW-0998">Cell outer membrane</keyword>
<dbReference type="PANTHER" id="PTHR32552">
    <property type="entry name" value="FERRICHROME IRON RECEPTOR-RELATED"/>
    <property type="match status" value="1"/>
</dbReference>
<evidence type="ECO:0000256" key="13">
    <source>
        <dbReference type="SAM" id="SignalP"/>
    </source>
</evidence>
<keyword evidence="16" id="KW-0675">Receptor</keyword>
<protein>
    <submittedName>
        <fullName evidence="16">Outer membrane receptor proteins, mostly Fe transport</fullName>
    </submittedName>
</protein>
<feature type="chain" id="PRO_5045469812" evidence="13">
    <location>
        <begin position="21"/>
        <end position="850"/>
    </location>
</feature>
<evidence type="ECO:0000259" key="14">
    <source>
        <dbReference type="Pfam" id="PF00593"/>
    </source>
</evidence>
<sequence>MKFHFAAFLIFLFGIGFSSAAQNHGGISGSIKDKNGDSVAGATIAIAQSKKGTISDAKGHFSIQNIAPGSHEISIRYIGFQTQAISFTAVPGRSITIEVILEESIYSLEGTTVTAQRREQSILNVPIAVSSTEGKFFDDLNIRDLDAFAEFVPGLQVQVQSPNNPGFVIRGITSDNGDSRVEPRVSVFQDGVSISKSRGSVVELFDMERVEVLKGPQGTLFGRGAQIGAVHFIQNKPTNDFGGKITAGYGNFNQNLISGYLNFPVSEKAFFRASGQYNKRDGYVENLAGGTLNGKNTTALRGAFRYLPSGKTTIDIITNWQKDDYPGTGFVSGSLISPNENISPFGPAHLEKGRDLFSLRTVWGSTVLIEHSLGNGWSLNSTSAFREFSNQESLDADGSDIPALSFGENAYGRQFSQEIRFSTDASQKLTGFLGGSFFHEKGNQMLNFQTNENAMIALLSPLVRVASGGQFPTIPLYGPDGKPFLGANEMLSTNLAALGLPPFKSFHEENFQNYGQVNAFEIFGDGTYQITDKLSLTAGLRGTFESVKNGYAGRYLGSPSTVGLLLDGAFGSAPNLLIAPTDGRIVGEGEFLSWVGRFIAGYKINAFSNGYLSVSRGRRPNVIQVTAEGSEELEQEIVVSYEMGYKLMSDNQRLQFDIAGFRYHYSNFQTQVIEIQDGTLRALVRDGGNASALGLETSVKFALTEKIGLFSNYGWIDAAFDEKDSEGRPQILAGNRFRLTPKHSFSFGGAVEIPIWKNHHFFFRPSYTYKSQVFFEEENQPGIEQKAFGLLNCRLGLNLENGKYEIALYGNNLLGEQYLIDAGNTGLAFGFPTFISGPPRFLGGQFTVRF</sequence>
<dbReference type="Pfam" id="PF13715">
    <property type="entry name" value="CarbopepD_reg_2"/>
    <property type="match status" value="1"/>
</dbReference>
<dbReference type="PANTHER" id="PTHR32552:SF81">
    <property type="entry name" value="TONB-DEPENDENT OUTER MEMBRANE RECEPTOR"/>
    <property type="match status" value="1"/>
</dbReference>
<evidence type="ECO:0000256" key="11">
    <source>
        <dbReference type="PROSITE-ProRule" id="PRU01360"/>
    </source>
</evidence>
<dbReference type="Pfam" id="PF00593">
    <property type="entry name" value="TonB_dep_Rec_b-barrel"/>
    <property type="match status" value="1"/>
</dbReference>
<evidence type="ECO:0000256" key="7">
    <source>
        <dbReference type="ARBA" id="ARBA00023065"/>
    </source>
</evidence>
<proteinExistence type="inferred from homology"/>
<evidence type="ECO:0000256" key="8">
    <source>
        <dbReference type="ARBA" id="ARBA00023077"/>
    </source>
</evidence>
<evidence type="ECO:0000256" key="2">
    <source>
        <dbReference type="ARBA" id="ARBA00022448"/>
    </source>
</evidence>
<keyword evidence="17" id="KW-1185">Reference proteome</keyword>
<dbReference type="PROSITE" id="PS52016">
    <property type="entry name" value="TONB_DEPENDENT_REC_3"/>
    <property type="match status" value="1"/>
</dbReference>
<keyword evidence="13" id="KW-0732">Signal</keyword>
<dbReference type="Gene3D" id="2.40.170.20">
    <property type="entry name" value="TonB-dependent receptor, beta-barrel domain"/>
    <property type="match status" value="2"/>
</dbReference>
<evidence type="ECO:0000256" key="10">
    <source>
        <dbReference type="ARBA" id="ARBA00023237"/>
    </source>
</evidence>
<evidence type="ECO:0000256" key="9">
    <source>
        <dbReference type="ARBA" id="ARBA00023136"/>
    </source>
</evidence>
<feature type="domain" description="TonB-dependent receptor-like beta-barrel" evidence="14">
    <location>
        <begin position="319"/>
        <end position="813"/>
    </location>
</feature>
<evidence type="ECO:0000259" key="15">
    <source>
        <dbReference type="Pfam" id="PF07715"/>
    </source>
</evidence>
<reference evidence="16 17" key="1">
    <citation type="submission" date="2016-10" db="EMBL/GenBank/DDBJ databases">
        <authorList>
            <person name="Varghese N."/>
            <person name="Submissions S."/>
        </authorList>
    </citation>
    <scope>NUCLEOTIDE SEQUENCE [LARGE SCALE GENOMIC DNA]</scope>
    <source>
        <strain evidence="16 17">DSM 17997</strain>
    </source>
</reference>